<dbReference type="PANTHER" id="PTHR19308">
    <property type="entry name" value="PHOSPHATIDYLCHOLINE TRANSFER PROTEIN"/>
    <property type="match status" value="1"/>
</dbReference>
<dbReference type="Proteomes" id="UP000037751">
    <property type="component" value="Unassembled WGS sequence"/>
</dbReference>
<dbReference type="InterPro" id="IPR002913">
    <property type="entry name" value="START_lipid-bd_dom"/>
</dbReference>
<feature type="region of interest" description="Disordered" evidence="1">
    <location>
        <begin position="1477"/>
        <end position="1546"/>
    </location>
</feature>
<dbReference type="SUPFAM" id="SSF55961">
    <property type="entry name" value="Bet v1-like"/>
    <property type="match status" value="3"/>
</dbReference>
<dbReference type="InterPro" id="IPR023393">
    <property type="entry name" value="START-like_dom_sf"/>
</dbReference>
<dbReference type="CDD" id="cd00177">
    <property type="entry name" value="START"/>
    <property type="match status" value="1"/>
</dbReference>
<dbReference type="PANTHER" id="PTHR19308:SF54">
    <property type="entry name" value="START DOMAIN-CONTAINING PROTEIN"/>
    <property type="match status" value="1"/>
</dbReference>
<feature type="compositionally biased region" description="Low complexity" evidence="1">
    <location>
        <begin position="779"/>
        <end position="800"/>
    </location>
</feature>
<gene>
    <name evidence="3" type="ORF">Malapachy_1799</name>
</gene>
<dbReference type="SMART" id="SM00234">
    <property type="entry name" value="START"/>
    <property type="match status" value="1"/>
</dbReference>
<proteinExistence type="predicted"/>
<evidence type="ECO:0000313" key="3">
    <source>
        <dbReference type="EMBL" id="KOS13579.1"/>
    </source>
</evidence>
<feature type="compositionally biased region" description="Polar residues" evidence="1">
    <location>
        <begin position="1279"/>
        <end position="1288"/>
    </location>
</feature>
<feature type="region of interest" description="Disordered" evidence="1">
    <location>
        <begin position="769"/>
        <end position="861"/>
    </location>
</feature>
<feature type="region of interest" description="Disordered" evidence="1">
    <location>
        <begin position="1164"/>
        <end position="1288"/>
    </location>
</feature>
<dbReference type="STRING" id="77020.A0A0N0RS53"/>
<dbReference type="EMBL" id="LGAV01000005">
    <property type="protein sequence ID" value="KOS13579.1"/>
    <property type="molecule type" value="Genomic_DNA"/>
</dbReference>
<dbReference type="GeneID" id="28728172"/>
<sequence length="1764" mass="190874">MDGASLTHLKQQWRASLDASLALLIALHHDESGSKQWKRVAPGRDGMAEDIPENVSLAMMRRRVHGSDVYRAMWEGTYEAPDLFAFYALLGAQEYFPQWLPMVEGSEVLESLDLHTRLCRTRFKFGWPASPRDAVVLAHQRQDASTLLHIATSVPRSNDAPSYLRPAPPYVRAHIHIMAVLIHRITPSRLAVTAYWSLDPRGSVLGVRPTAVIAGLPQMLPTLAECVQTQGTRIPWISAYSRGMELTSQRAGSTWHLAYSVLDDEQPGDTAFSSESSRENVTKQRSVWIRLHTAHGWDVRISIPSATPSSRDDEAMPYTCELVRLGAWYEVVIEHAPLPDEDTMMRVRVDIQCVDEHEHVRINGVTTTASSGVMPTLAPQTLLKRLVASDAASVASTISEEGPRRISLASSGLASSSLAPLAATVRRNYIYFTSLLQEPEAKWTRVTDTRGVTVTQLDSIDPTLVVYRAEATFVGLTVWDLYSILHAPTLAPRWTSSVEKAHLLHDFGGQSTLWHVQYPSAWPVSARDAVLVQTSYQSPTSVHVFSFSADEHVDEYVPPPAPSTIRTQVDLYGWSIEALSPTTVHVTLIEQSDPRGWLSKSRVPTMMVAAMAGAGEYALKQGGPPMVTRLLNARIQALQYDDKAEAFEFEYKPAPDSNDSTQVECELRCNLEAWAPNLDIKITPPPSTTSCLRRHRLAEGGGGLWLTVEHRTEQLAGATVHMVVRKGPVQSVERGVVLLNGTRLAVDTDTLDAAQVQALVQQKRIKPQRVPLDLRKPRAATSAASTATPADEATTAMPTAGAAEKKATSTDFGGTAKSVPLDASSARPPPSPSPSLPPQADALREGSCTNLPHDAMTSTQQPRPALAAALQALFLLRRINADRPPDPAGAPSGWTLLSEKRGLFIRRRMMESLSETVAVHRTEKIVQGVAADELLRYVAYPHVRAQWDESLARCDVIESYGQGATTSVWTTQASFPFRARAFVVGHVTAYGQSESADGATSPTTQQPVYFHASASVDADVPWAAEAAQRYAPALPVGRVLIDGWIFEPVDPYSTAQYPIPSTRCTHIVAIDYAGGLPSGVNAWWNASLPRALTLLEQCYQRQGPLPSIHAPPNWLRVRGDARDDDRTLLWRRGRVPRWATILTCDYAQDTRTLHVLAYVGRSTPSVKEATQTVEPSSPGSTLRRVSSTSSPTPLPVSTSMSSLPETSTMTATATITSSPSRSSLRTSTSTGALSANANGYPRPASASAASLSNGVPSSLPHPRRLSSHSAPWKRVVSSGDASTSPALSTSPQAAIAAHTTCIAEVHVELQHYPHGYAVDVTWANAQTPPTPCDVSAMPTQLPNEHLPLHAQILDMPPSALQVATHSSTTQPHRHAVRVIVPTEILERRHLSSTPAALVRLQITPLRGPADGPAVAGHVPVTCNGRVGEILYGHEVTRTPSFDIEADELERVPRGTSLPRRLGWAWEDDLQILAQPAAVRPPPPAAPSTSASASASPSATASETSATATARTKSTPGAGTHTSSATEGKEADTSTTTSSPASTSAPFFGLLGRRPYTSLSSLVSRATSSTTPTHATSTPHVKDTPASAPSRRASQTQAGAALSQEAESDVSVSQPVPPRTFRLTTLILIVIVSFLAGSLFRSLLEPVDFILVPQSALSTGAGAEGATTSTADTVQVRSMAGQERESDVRSMLNVAAREIDNFVRAARQLHAFTRLGYQDEPPTLGVGPRDILESTPMVRWRELRRFFDFRVPGLPWYLVLGWARA</sequence>
<protein>
    <recommendedName>
        <fullName evidence="2">START domain-containing protein</fullName>
    </recommendedName>
</protein>
<dbReference type="Pfam" id="PF01852">
    <property type="entry name" value="START"/>
    <property type="match status" value="2"/>
</dbReference>
<dbReference type="GO" id="GO:0008289">
    <property type="term" value="F:lipid binding"/>
    <property type="evidence" value="ECO:0007669"/>
    <property type="project" value="InterPro"/>
</dbReference>
<reference evidence="3 4" key="1">
    <citation type="submission" date="2015-07" db="EMBL/GenBank/DDBJ databases">
        <title>Draft Genome Sequence of Malassezia furfur CBS1878 and Malassezia pachydermatis CBS1879.</title>
        <authorList>
            <person name="Triana S."/>
            <person name="Ohm R."/>
            <person name="Gonzalez A."/>
            <person name="DeCock H."/>
            <person name="Restrepo S."/>
            <person name="Celis A."/>
        </authorList>
    </citation>
    <scope>NUCLEOTIDE SEQUENCE [LARGE SCALE GENOMIC DNA]</scope>
    <source>
        <strain evidence="3 4">CBS 1879</strain>
    </source>
</reference>
<evidence type="ECO:0000313" key="4">
    <source>
        <dbReference type="Proteomes" id="UP000037751"/>
    </source>
</evidence>
<name>A0A0N0RS53_9BASI</name>
<feature type="domain" description="START" evidence="2">
    <location>
        <begin position="94"/>
        <end position="213"/>
    </location>
</feature>
<dbReference type="GO" id="GO:0005737">
    <property type="term" value="C:cytoplasm"/>
    <property type="evidence" value="ECO:0007669"/>
    <property type="project" value="UniProtKB-ARBA"/>
</dbReference>
<feature type="domain" description="START" evidence="2">
    <location>
        <begin position="892"/>
        <end position="1080"/>
    </location>
</feature>
<feature type="region of interest" description="Disordered" evidence="1">
    <location>
        <begin position="1561"/>
        <end position="1614"/>
    </location>
</feature>
<dbReference type="Gene3D" id="3.30.530.20">
    <property type="match status" value="3"/>
</dbReference>
<evidence type="ECO:0000259" key="2">
    <source>
        <dbReference type="PROSITE" id="PS50848"/>
    </source>
</evidence>
<feature type="compositionally biased region" description="Low complexity" evidence="1">
    <location>
        <begin position="1486"/>
        <end position="1515"/>
    </location>
</feature>
<comment type="caution">
    <text evidence="3">The sequence shown here is derived from an EMBL/GenBank/DDBJ whole genome shotgun (WGS) entry which is preliminary data.</text>
</comment>
<organism evidence="3 4">
    <name type="scientific">Malassezia pachydermatis</name>
    <dbReference type="NCBI Taxonomy" id="77020"/>
    <lineage>
        <taxon>Eukaryota</taxon>
        <taxon>Fungi</taxon>
        <taxon>Dikarya</taxon>
        <taxon>Basidiomycota</taxon>
        <taxon>Ustilaginomycotina</taxon>
        <taxon>Malasseziomycetes</taxon>
        <taxon>Malasseziales</taxon>
        <taxon>Malasseziaceae</taxon>
        <taxon>Malassezia</taxon>
    </lineage>
</organism>
<dbReference type="VEuPathDB" id="FungiDB:Malapachy_1799"/>
<evidence type="ECO:0000256" key="1">
    <source>
        <dbReference type="SAM" id="MobiDB-lite"/>
    </source>
</evidence>
<dbReference type="OrthoDB" id="196858at2759"/>
<dbReference type="RefSeq" id="XP_017991211.1">
    <property type="nucleotide sequence ID" value="XM_018136297.1"/>
</dbReference>
<dbReference type="InterPro" id="IPR051213">
    <property type="entry name" value="START_lipid_transfer"/>
</dbReference>
<feature type="compositionally biased region" description="Polar residues" evidence="1">
    <location>
        <begin position="1164"/>
        <end position="1179"/>
    </location>
</feature>
<accession>A0A0N0RS53</accession>
<feature type="compositionally biased region" description="Low complexity" evidence="1">
    <location>
        <begin position="1561"/>
        <end position="1578"/>
    </location>
</feature>
<keyword evidence="4" id="KW-1185">Reference proteome</keyword>
<feature type="compositionally biased region" description="Pro residues" evidence="1">
    <location>
        <begin position="827"/>
        <end position="837"/>
    </location>
</feature>
<feature type="domain" description="START" evidence="2">
    <location>
        <begin position="432"/>
        <end position="608"/>
    </location>
</feature>
<dbReference type="PROSITE" id="PS50848">
    <property type="entry name" value="START"/>
    <property type="match status" value="3"/>
</dbReference>
<feature type="compositionally biased region" description="Low complexity" evidence="1">
    <location>
        <begin position="1532"/>
        <end position="1545"/>
    </location>
</feature>
<feature type="compositionally biased region" description="Low complexity" evidence="1">
    <location>
        <begin position="1180"/>
        <end position="1235"/>
    </location>
</feature>
<feature type="compositionally biased region" description="Low complexity" evidence="1">
    <location>
        <begin position="1244"/>
        <end position="1260"/>
    </location>
</feature>